<keyword evidence="3" id="KW-1185">Reference proteome</keyword>
<keyword evidence="1" id="KW-0472">Membrane</keyword>
<name>A0ABT6FIF3_9BACT</name>
<keyword evidence="1" id="KW-0812">Transmembrane</keyword>
<proteinExistence type="predicted"/>
<reference evidence="2 3" key="1">
    <citation type="submission" date="2023-03" db="EMBL/GenBank/DDBJ databases">
        <title>Paludisphaera mucosa sp. nov. a novel planctomycete from northern fen.</title>
        <authorList>
            <person name="Ivanova A."/>
        </authorList>
    </citation>
    <scope>NUCLEOTIDE SEQUENCE [LARGE SCALE GENOMIC DNA]</scope>
    <source>
        <strain evidence="2 3">Pla2</strain>
    </source>
</reference>
<evidence type="ECO:0000313" key="3">
    <source>
        <dbReference type="Proteomes" id="UP001216907"/>
    </source>
</evidence>
<comment type="caution">
    <text evidence="2">The sequence shown here is derived from an EMBL/GenBank/DDBJ whole genome shotgun (WGS) entry which is preliminary data.</text>
</comment>
<dbReference type="InterPro" id="IPR029058">
    <property type="entry name" value="AB_hydrolase_fold"/>
</dbReference>
<dbReference type="SUPFAM" id="SSF53474">
    <property type="entry name" value="alpha/beta-Hydrolases"/>
    <property type="match status" value="1"/>
</dbReference>
<dbReference type="Gene3D" id="3.40.50.1820">
    <property type="entry name" value="alpha/beta hydrolase"/>
    <property type="match status" value="1"/>
</dbReference>
<protein>
    <submittedName>
        <fullName evidence="2">Uncharacterized protein</fullName>
    </submittedName>
</protein>
<dbReference type="Proteomes" id="UP001216907">
    <property type="component" value="Unassembled WGS sequence"/>
</dbReference>
<gene>
    <name evidence="2" type="ORF">PZE19_26595</name>
</gene>
<keyword evidence="1" id="KW-1133">Transmembrane helix</keyword>
<sequence length="338" mass="38264">MSEGEAPDAEMLSARIVDDALKLIGDGHVTSIQLLEAERRWASMGAIPETCKTLRLMVSALTSPPQGSRRIDNAREVIEEGLLLSMSYFGEGSALATSHATMEGPASYKPPVVIIIHGIQTIAPWMKDLSRELKDAGFRPRTMDYDVFIFVWLLLPFLRRRKVEHFKRLYDEICEDTGDTRPSIVAHSFGTYLVAKAMRVHNLRFNRIILCGCIVETDYPWKTCFDEGLANAALNDHGSQDFWAWVATYVVKDAGQAGIYGFGEQDGRLAQICHAHFRHSDYFSTPTYRDTWVPFLRGQPHRQAINLPDAGPNRRFFWTMVTLGIAIAAFFVYRWLRG</sequence>
<evidence type="ECO:0000313" key="2">
    <source>
        <dbReference type="EMBL" id="MDG3007347.1"/>
    </source>
</evidence>
<evidence type="ECO:0000256" key="1">
    <source>
        <dbReference type="SAM" id="Phobius"/>
    </source>
</evidence>
<organism evidence="2 3">
    <name type="scientific">Paludisphaera mucosa</name>
    <dbReference type="NCBI Taxonomy" id="3030827"/>
    <lineage>
        <taxon>Bacteria</taxon>
        <taxon>Pseudomonadati</taxon>
        <taxon>Planctomycetota</taxon>
        <taxon>Planctomycetia</taxon>
        <taxon>Isosphaerales</taxon>
        <taxon>Isosphaeraceae</taxon>
        <taxon>Paludisphaera</taxon>
    </lineage>
</organism>
<dbReference type="RefSeq" id="WP_277863628.1">
    <property type="nucleotide sequence ID" value="NZ_JARRAG010000002.1"/>
</dbReference>
<feature type="transmembrane region" description="Helical" evidence="1">
    <location>
        <begin position="316"/>
        <end position="336"/>
    </location>
</feature>
<dbReference type="EMBL" id="JARRAG010000002">
    <property type="protein sequence ID" value="MDG3007347.1"/>
    <property type="molecule type" value="Genomic_DNA"/>
</dbReference>
<accession>A0ABT6FIF3</accession>